<evidence type="ECO:0000313" key="4">
    <source>
        <dbReference type="Proteomes" id="UP000030699"/>
    </source>
</evidence>
<organism evidence="3 4">
    <name type="scientific">Plasmodium falciparum MaliPS096_E11</name>
    <dbReference type="NCBI Taxonomy" id="1036727"/>
    <lineage>
        <taxon>Eukaryota</taxon>
        <taxon>Sar</taxon>
        <taxon>Alveolata</taxon>
        <taxon>Apicomplexa</taxon>
        <taxon>Aconoidasida</taxon>
        <taxon>Haemosporida</taxon>
        <taxon>Plasmodiidae</taxon>
        <taxon>Plasmodium</taxon>
        <taxon>Plasmodium (Laverania)</taxon>
    </lineage>
</organism>
<evidence type="ECO:0000256" key="2">
    <source>
        <dbReference type="SAM" id="MobiDB-lite"/>
    </source>
</evidence>
<dbReference type="AlphaFoldDB" id="A0A024WG43"/>
<dbReference type="EMBL" id="KI925717">
    <property type="protein sequence ID" value="ETW46159.1"/>
    <property type="molecule type" value="Genomic_DNA"/>
</dbReference>
<accession>A0A024WG43</accession>
<keyword evidence="1" id="KW-0175">Coiled coil</keyword>
<evidence type="ECO:0000256" key="1">
    <source>
        <dbReference type="SAM" id="Coils"/>
    </source>
</evidence>
<sequence>MNFLSSNKNNISTKSEVIAKVKVDNKSNNNENYINEEVESMRYNNYNINSMNHSNSNHMNNNVSNNINNNVNNNMNQHVMNNQNINHNNSLNFIIDDNNINNHNDIDKRSEIYYSNKAYDPQYLYNSNKLSSNIKITRNHTSAHRMISPRRESINLFSSKINRTSNIYRNYDDKLSYASLYASNNRKKNTLDKISIPESNDSFKTQTNSQIVEQSIELLKHLMNQDRRSISSVHESERKNKLMYKLIDNMKRYGDKNEPSHINNNNNNEEYNNSIDLYKKKIDMLNLKFLKLKNEYTHANNENIILKKQIKCMKDNYHILNPKSSTVSFSRDVSQPLQKDEHKDYHQHHLGTSNEFSKVKHNNDIHDVKINNKSMSHNHNNMLISSSLTSPLSGNTKNISNEAGKQQQQ</sequence>
<dbReference type="Proteomes" id="UP000030699">
    <property type="component" value="Unassembled WGS sequence"/>
</dbReference>
<proteinExistence type="predicted"/>
<protein>
    <submittedName>
        <fullName evidence="3">Uncharacterized protein</fullName>
    </submittedName>
</protein>
<gene>
    <name evidence="3" type="ORF">PFMALIP_05776</name>
</gene>
<evidence type="ECO:0000313" key="3">
    <source>
        <dbReference type="EMBL" id="ETW46159.1"/>
    </source>
</evidence>
<reference evidence="3 4" key="2">
    <citation type="submission" date="2013-02" db="EMBL/GenBank/DDBJ databases">
        <title>The Genome Sequence of Plasmodium falciparum MaliPS096_E11.</title>
        <authorList>
            <consortium name="The Broad Institute Genome Sequencing Platform"/>
            <consortium name="The Broad Institute Genome Sequencing Center for Infectious Disease"/>
            <person name="Neafsey D."/>
            <person name="Cheeseman I."/>
            <person name="Volkman S."/>
            <person name="Adams J."/>
            <person name="Walker B."/>
            <person name="Young S.K."/>
            <person name="Zeng Q."/>
            <person name="Gargeya S."/>
            <person name="Fitzgerald M."/>
            <person name="Haas B."/>
            <person name="Abouelleil A."/>
            <person name="Alvarado L."/>
            <person name="Arachchi H.M."/>
            <person name="Berlin A.M."/>
            <person name="Chapman S.B."/>
            <person name="Dewar J."/>
            <person name="Goldberg J."/>
            <person name="Griggs A."/>
            <person name="Gujja S."/>
            <person name="Hansen M."/>
            <person name="Howarth C."/>
            <person name="Imamovic A."/>
            <person name="Larimer J."/>
            <person name="McCowan C."/>
            <person name="Murphy C."/>
            <person name="Neiman D."/>
            <person name="Pearson M."/>
            <person name="Priest M."/>
            <person name="Roberts A."/>
            <person name="Saif S."/>
            <person name="Shea T."/>
            <person name="Sisk P."/>
            <person name="Sykes S."/>
            <person name="Wortman J."/>
            <person name="Nusbaum C."/>
            <person name="Birren B."/>
        </authorList>
    </citation>
    <scope>NUCLEOTIDE SEQUENCE [LARGE SCALE GENOMIC DNA]</scope>
    <source>
        <strain evidence="3 4">MaliPS096_E11</strain>
    </source>
</reference>
<feature type="coiled-coil region" evidence="1">
    <location>
        <begin position="268"/>
        <end position="302"/>
    </location>
</feature>
<reference evidence="3 4" key="1">
    <citation type="submission" date="2013-02" db="EMBL/GenBank/DDBJ databases">
        <title>The Genome Annotation of Plasmodium falciparum MaliPS096_E11.</title>
        <authorList>
            <consortium name="The Broad Institute Genome Sequencing Platform"/>
            <consortium name="The Broad Institute Genome Sequencing Center for Infectious Disease"/>
            <person name="Neafsey D."/>
            <person name="Hoffman S."/>
            <person name="Volkman S."/>
            <person name="Rosenthal P."/>
            <person name="Walker B."/>
            <person name="Young S.K."/>
            <person name="Zeng Q."/>
            <person name="Gargeya S."/>
            <person name="Fitzgerald M."/>
            <person name="Haas B."/>
            <person name="Abouelleil A."/>
            <person name="Allen A.W."/>
            <person name="Alvarado L."/>
            <person name="Arachchi H.M."/>
            <person name="Berlin A.M."/>
            <person name="Chapman S.B."/>
            <person name="Gainer-Dewar J."/>
            <person name="Goldberg J."/>
            <person name="Griggs A."/>
            <person name="Gujja S."/>
            <person name="Hansen M."/>
            <person name="Howarth C."/>
            <person name="Imamovic A."/>
            <person name="Ireland A."/>
            <person name="Larimer J."/>
            <person name="McCowan C."/>
            <person name="Murphy C."/>
            <person name="Pearson M."/>
            <person name="Poon T.W."/>
            <person name="Priest M."/>
            <person name="Roberts A."/>
            <person name="Saif S."/>
            <person name="Shea T."/>
            <person name="Sisk P."/>
            <person name="Sykes S."/>
            <person name="Wortman J."/>
            <person name="Nusbaum C."/>
            <person name="Birren B."/>
        </authorList>
    </citation>
    <scope>NUCLEOTIDE SEQUENCE [LARGE SCALE GENOMIC DNA]</scope>
    <source>
        <strain evidence="3 4">MaliPS096_E11</strain>
    </source>
</reference>
<name>A0A024WG43_PLAFA</name>
<feature type="region of interest" description="Disordered" evidence="2">
    <location>
        <begin position="384"/>
        <end position="409"/>
    </location>
</feature>